<feature type="transmembrane region" description="Helical" evidence="8">
    <location>
        <begin position="59"/>
        <end position="78"/>
    </location>
</feature>
<evidence type="ECO:0000256" key="5">
    <source>
        <dbReference type="ARBA" id="ARBA00022692"/>
    </source>
</evidence>
<dbReference type="Pfam" id="PF07690">
    <property type="entry name" value="MFS_1"/>
    <property type="match status" value="1"/>
</dbReference>
<comment type="subcellular location">
    <subcellularLocation>
        <location evidence="1">Cell inner membrane</location>
        <topology evidence="1">Multi-pass membrane protein</topology>
    </subcellularLocation>
</comment>
<dbReference type="Proteomes" id="UP000252345">
    <property type="component" value="Unassembled WGS sequence"/>
</dbReference>
<evidence type="ECO:0000256" key="1">
    <source>
        <dbReference type="ARBA" id="ARBA00004429"/>
    </source>
</evidence>
<keyword evidence="6 8" id="KW-1133">Transmembrane helix</keyword>
<dbReference type="InterPro" id="IPR020846">
    <property type="entry name" value="MFS_dom"/>
</dbReference>
<evidence type="ECO:0000313" key="11">
    <source>
        <dbReference type="Proteomes" id="UP000252345"/>
    </source>
</evidence>
<feature type="transmembrane region" description="Helical" evidence="8">
    <location>
        <begin position="122"/>
        <end position="142"/>
    </location>
</feature>
<dbReference type="Gene3D" id="1.20.1720.10">
    <property type="entry name" value="Multidrug resistance protein D"/>
    <property type="match status" value="1"/>
</dbReference>
<keyword evidence="3" id="KW-0813">Transport</keyword>
<dbReference type="PANTHER" id="PTHR23501">
    <property type="entry name" value="MAJOR FACILITATOR SUPERFAMILY"/>
    <property type="match status" value="1"/>
</dbReference>
<dbReference type="FunFam" id="1.20.1720.10:FF:000004">
    <property type="entry name" value="EmrB/QacA family drug resistance transporter"/>
    <property type="match status" value="1"/>
</dbReference>
<sequence>MVDTTKGLRCRVSERAANGTRVGPVTAAVFMSTFMTAVEGTIVSTAMPTIVSDLHGMSMMNWVFSIYMLMCAVTTPIYGKLSDRFGRKPLINIGLAVFVIGSLLCGLSQSMIQLILSRVVQGLGAGAIQPLTFTILADIFPIEKRAKMIGFNSSAWGVASIVAPLLGGFLVQQLSWHWVFAVNVPIGLLAIVLIQLFLKEDIKAQDRPVDYAGITLLTICLVGLMLGLQYLDGTAGPWASILPLVICVLACIGLIRIERRQSDPILPLPLFGNRTFIVQNMVVLLISGFLMGFETYLPIRMQSVLGFNPTLGGFALTPSSILWLVGSFMAGKLLTRRPPHWITNQALGFLIVGCIASIVVPIHTSYFVFLLISAVFGYGFGLSITIGTMTSQSVVGSDQVGMATSFNTLARSLGQTLMISVFGIVMNVVMARGVAGTPGLTATMMDRMINPETAGQLPARFLEPARGIVYDGLRAIFIVGLVILLAGLAFNLTDRRSNRLLTQATPEQVVTD</sequence>
<dbReference type="OrthoDB" id="7375466at2"/>
<dbReference type="GO" id="GO:0022857">
    <property type="term" value="F:transmembrane transporter activity"/>
    <property type="evidence" value="ECO:0007669"/>
    <property type="project" value="InterPro"/>
</dbReference>
<dbReference type="EMBL" id="PDCH01000007">
    <property type="protein sequence ID" value="RBP99294.1"/>
    <property type="molecule type" value="Genomic_DNA"/>
</dbReference>
<feature type="transmembrane region" description="Helical" evidence="8">
    <location>
        <begin position="90"/>
        <end position="116"/>
    </location>
</feature>
<proteinExistence type="inferred from homology"/>
<feature type="transmembrane region" description="Helical" evidence="8">
    <location>
        <begin position="416"/>
        <end position="435"/>
    </location>
</feature>
<dbReference type="PANTHER" id="PTHR23501:SF191">
    <property type="entry name" value="VACUOLAR BASIC AMINO ACID TRANSPORTER 4"/>
    <property type="match status" value="1"/>
</dbReference>
<evidence type="ECO:0000256" key="8">
    <source>
        <dbReference type="SAM" id="Phobius"/>
    </source>
</evidence>
<evidence type="ECO:0000256" key="6">
    <source>
        <dbReference type="ARBA" id="ARBA00022989"/>
    </source>
</evidence>
<feature type="transmembrane region" description="Helical" evidence="8">
    <location>
        <begin position="154"/>
        <end position="172"/>
    </location>
</feature>
<feature type="transmembrane region" description="Helical" evidence="8">
    <location>
        <begin position="276"/>
        <end position="299"/>
    </location>
</feature>
<feature type="transmembrane region" description="Helical" evidence="8">
    <location>
        <begin position="210"/>
        <end position="231"/>
    </location>
</feature>
<keyword evidence="5 8" id="KW-0812">Transmembrane</keyword>
<dbReference type="AlphaFoldDB" id="A0A366KC75"/>
<evidence type="ECO:0000256" key="4">
    <source>
        <dbReference type="ARBA" id="ARBA00022475"/>
    </source>
</evidence>
<feature type="domain" description="Major facilitator superfamily (MFS) profile" evidence="9">
    <location>
        <begin position="25"/>
        <end position="498"/>
    </location>
</feature>
<comment type="similarity">
    <text evidence="2">Belongs to the major facilitator superfamily. TCR/Tet family.</text>
</comment>
<feature type="transmembrane region" description="Helical" evidence="8">
    <location>
        <begin position="311"/>
        <end position="334"/>
    </location>
</feature>
<name>A0A366KC75_9BIFI</name>
<feature type="transmembrane region" description="Helical" evidence="8">
    <location>
        <begin position="178"/>
        <end position="198"/>
    </location>
</feature>
<accession>A0A366KC75</accession>
<dbReference type="Gene3D" id="1.20.1250.20">
    <property type="entry name" value="MFS general substrate transporter like domains"/>
    <property type="match status" value="1"/>
</dbReference>
<dbReference type="PRINTS" id="PR01036">
    <property type="entry name" value="TCRTETB"/>
</dbReference>
<evidence type="ECO:0000313" key="10">
    <source>
        <dbReference type="EMBL" id="RBP99294.1"/>
    </source>
</evidence>
<comment type="caution">
    <text evidence="10">The sequence shown here is derived from an EMBL/GenBank/DDBJ whole genome shotgun (WGS) entry which is preliminary data.</text>
</comment>
<evidence type="ECO:0000259" key="9">
    <source>
        <dbReference type="PROSITE" id="PS50850"/>
    </source>
</evidence>
<feature type="transmembrane region" description="Helical" evidence="8">
    <location>
        <begin position="375"/>
        <end position="395"/>
    </location>
</feature>
<organism evidence="10 11">
    <name type="scientific">Bifidobacterium xylocopae</name>
    <dbReference type="NCBI Taxonomy" id="2493119"/>
    <lineage>
        <taxon>Bacteria</taxon>
        <taxon>Bacillati</taxon>
        <taxon>Actinomycetota</taxon>
        <taxon>Actinomycetes</taxon>
        <taxon>Bifidobacteriales</taxon>
        <taxon>Bifidobacteriaceae</taxon>
        <taxon>Bifidobacterium</taxon>
    </lineage>
</organism>
<dbReference type="InterPro" id="IPR036259">
    <property type="entry name" value="MFS_trans_sf"/>
</dbReference>
<gene>
    <name evidence="10" type="ORF">CRD59_04530</name>
</gene>
<protein>
    <submittedName>
        <fullName evidence="10">MFS transporter</fullName>
    </submittedName>
</protein>
<dbReference type="SUPFAM" id="SSF103473">
    <property type="entry name" value="MFS general substrate transporter"/>
    <property type="match status" value="1"/>
</dbReference>
<keyword evidence="4" id="KW-1003">Cell membrane</keyword>
<reference evidence="10 11" key="1">
    <citation type="submission" date="2017-10" db="EMBL/GenBank/DDBJ databases">
        <title>Bifidobacterium xylocopum sp. nov. and Bifidobacterium aemilianum sp. nov., from the carpenter bee (Xylocopa violacea) digestive tract.</title>
        <authorList>
            <person name="Alberoni D."/>
            <person name="Baffoni L."/>
            <person name="Di Gioia D."/>
            <person name="Gaggia F."/>
            <person name="Biavati B."/>
        </authorList>
    </citation>
    <scope>NUCLEOTIDE SEQUENCE [LARGE SCALE GENOMIC DNA]</scope>
    <source>
        <strain evidence="10 11">XV2</strain>
    </source>
</reference>
<feature type="transmembrane region" description="Helical" evidence="8">
    <location>
        <begin position="346"/>
        <end position="369"/>
    </location>
</feature>
<feature type="transmembrane region" description="Helical" evidence="8">
    <location>
        <begin position="21"/>
        <end position="47"/>
    </location>
</feature>
<keyword evidence="11" id="KW-1185">Reference proteome</keyword>
<feature type="transmembrane region" description="Helical" evidence="8">
    <location>
        <begin position="237"/>
        <end position="255"/>
    </location>
</feature>
<evidence type="ECO:0000256" key="7">
    <source>
        <dbReference type="ARBA" id="ARBA00023136"/>
    </source>
</evidence>
<dbReference type="GO" id="GO:0005886">
    <property type="term" value="C:plasma membrane"/>
    <property type="evidence" value="ECO:0007669"/>
    <property type="project" value="UniProtKB-SubCell"/>
</dbReference>
<keyword evidence="7 8" id="KW-0472">Membrane</keyword>
<dbReference type="PROSITE" id="PS50850">
    <property type="entry name" value="MFS"/>
    <property type="match status" value="1"/>
</dbReference>
<evidence type="ECO:0000256" key="2">
    <source>
        <dbReference type="ARBA" id="ARBA00007520"/>
    </source>
</evidence>
<feature type="transmembrane region" description="Helical" evidence="8">
    <location>
        <begin position="472"/>
        <end position="492"/>
    </location>
</feature>
<dbReference type="InterPro" id="IPR011701">
    <property type="entry name" value="MFS"/>
</dbReference>
<dbReference type="CDD" id="cd17502">
    <property type="entry name" value="MFS_Azr1_MDR_like"/>
    <property type="match status" value="1"/>
</dbReference>
<evidence type="ECO:0000256" key="3">
    <source>
        <dbReference type="ARBA" id="ARBA00022448"/>
    </source>
</evidence>